<dbReference type="EMBL" id="JAWJWE010000005">
    <property type="protein sequence ID" value="KAK6634535.1"/>
    <property type="molecule type" value="Genomic_DNA"/>
</dbReference>
<dbReference type="InterPro" id="IPR021133">
    <property type="entry name" value="HEAT_type_2"/>
</dbReference>
<protein>
    <recommendedName>
        <fullName evidence="7">TOG domain-containing protein</fullName>
    </recommendedName>
</protein>
<dbReference type="PROSITE" id="PS50077">
    <property type="entry name" value="HEAT_REPEAT"/>
    <property type="match status" value="1"/>
</dbReference>
<dbReference type="InterPro" id="IPR048491">
    <property type="entry name" value="XMAP215_CLASP_TOG"/>
</dbReference>
<dbReference type="GO" id="GO:0051010">
    <property type="term" value="F:microtubule plus-end binding"/>
    <property type="evidence" value="ECO:0007669"/>
    <property type="project" value="InterPro"/>
</dbReference>
<dbReference type="Gene3D" id="1.25.10.10">
    <property type="entry name" value="Leucine-rich Repeat Variant"/>
    <property type="match status" value="1"/>
</dbReference>
<dbReference type="GO" id="GO:0005856">
    <property type="term" value="C:cytoskeleton"/>
    <property type="evidence" value="ECO:0007669"/>
    <property type="project" value="UniProtKB-SubCell"/>
</dbReference>
<reference evidence="8 9" key="1">
    <citation type="submission" date="2023-10" db="EMBL/GenBank/DDBJ databases">
        <title>Genomes of two closely related lineages of the louse Polyplax serrata with different host specificities.</title>
        <authorList>
            <person name="Martinu J."/>
            <person name="Tarabai H."/>
            <person name="Stefka J."/>
            <person name="Hypsa V."/>
        </authorList>
    </citation>
    <scope>NUCLEOTIDE SEQUENCE [LARGE SCALE GENOMIC DNA]</scope>
    <source>
        <strain evidence="8">HR10_N</strain>
    </source>
</reference>
<feature type="repeat" description="HEAT" evidence="6">
    <location>
        <begin position="148"/>
        <end position="185"/>
    </location>
</feature>
<feature type="domain" description="TOG" evidence="7">
    <location>
        <begin position="1"/>
        <end position="200"/>
    </location>
</feature>
<comment type="subcellular location">
    <subcellularLocation>
        <location evidence="1">Cytoplasm</location>
        <location evidence="1">Cytoskeleton</location>
    </subcellularLocation>
</comment>
<evidence type="ECO:0000256" key="2">
    <source>
        <dbReference type="ARBA" id="ARBA00022490"/>
    </source>
</evidence>
<dbReference type="SUPFAM" id="SSF48371">
    <property type="entry name" value="ARM repeat"/>
    <property type="match status" value="1"/>
</dbReference>
<dbReference type="InterPro" id="IPR034085">
    <property type="entry name" value="TOG"/>
</dbReference>
<dbReference type="SMART" id="SM01349">
    <property type="entry name" value="TOG"/>
    <property type="match status" value="1"/>
</dbReference>
<dbReference type="GO" id="GO:0046785">
    <property type="term" value="P:microtubule polymerization"/>
    <property type="evidence" value="ECO:0007669"/>
    <property type="project" value="InterPro"/>
</dbReference>
<proteinExistence type="inferred from homology"/>
<evidence type="ECO:0000259" key="7">
    <source>
        <dbReference type="SMART" id="SM01349"/>
    </source>
</evidence>
<comment type="caution">
    <text evidence="8">The sequence shown here is derived from an EMBL/GenBank/DDBJ whole genome shotgun (WGS) entry which is preliminary data.</text>
</comment>
<organism evidence="8 9">
    <name type="scientific">Polyplax serrata</name>
    <name type="common">Common mouse louse</name>
    <dbReference type="NCBI Taxonomy" id="468196"/>
    <lineage>
        <taxon>Eukaryota</taxon>
        <taxon>Metazoa</taxon>
        <taxon>Ecdysozoa</taxon>
        <taxon>Arthropoda</taxon>
        <taxon>Hexapoda</taxon>
        <taxon>Insecta</taxon>
        <taxon>Pterygota</taxon>
        <taxon>Neoptera</taxon>
        <taxon>Paraneoptera</taxon>
        <taxon>Psocodea</taxon>
        <taxon>Troctomorpha</taxon>
        <taxon>Phthiraptera</taxon>
        <taxon>Anoplura</taxon>
        <taxon>Polyplacidae</taxon>
        <taxon>Polyplax</taxon>
    </lineage>
</organism>
<dbReference type="GO" id="GO:0061863">
    <property type="term" value="F:microtubule plus end polymerase"/>
    <property type="evidence" value="ECO:0007669"/>
    <property type="project" value="InterPro"/>
</dbReference>
<dbReference type="GO" id="GO:0030951">
    <property type="term" value="P:establishment or maintenance of microtubule cytoskeleton polarity"/>
    <property type="evidence" value="ECO:0007669"/>
    <property type="project" value="InterPro"/>
</dbReference>
<keyword evidence="4" id="KW-0206">Cytoskeleton</keyword>
<dbReference type="Proteomes" id="UP001372834">
    <property type="component" value="Unassembled WGS sequence"/>
</dbReference>
<comment type="similarity">
    <text evidence="5">Belongs to the TOG/XMAP215 family.</text>
</comment>
<gene>
    <name evidence="8" type="ORF">RUM43_011936</name>
</gene>
<name>A0AAN8PIY4_POLSC</name>
<keyword evidence="3" id="KW-0677">Repeat</keyword>
<dbReference type="AlphaFoldDB" id="A0AAN8PIY4"/>
<evidence type="ECO:0000256" key="3">
    <source>
        <dbReference type="ARBA" id="ARBA00022737"/>
    </source>
</evidence>
<dbReference type="InterPro" id="IPR011989">
    <property type="entry name" value="ARM-like"/>
</dbReference>
<dbReference type="InterPro" id="IPR016024">
    <property type="entry name" value="ARM-type_fold"/>
</dbReference>
<dbReference type="Pfam" id="PF21041">
    <property type="entry name" value="XMAP215_CLASP_TOG"/>
    <property type="match status" value="1"/>
</dbReference>
<dbReference type="PANTHER" id="PTHR12609">
    <property type="entry name" value="MICROTUBULE ASSOCIATED PROTEIN XMAP215"/>
    <property type="match status" value="1"/>
</dbReference>
<sequence>MLSLFQVSQKGLEIMTSLTDRMKHDFKPYVPTVCPAVVDRLVTFAAKYGVKLALSQTAICLKIDKTGRIYKEPPFLSSASDSHESVREKAQALLMVILEKEVLTPQQLFDRVTYSFSHKNSKVREEIMICLVNTINMYGSNAIALNKLTPHLVKLLADQNMHVREQALATLMEIYRRVGDRLRTDIQKKYASTINPSRVLELDDRRNLVLLHFVFIWYIVGKEYPCLPWGSQWGKFNLPVRCNSPAKVCLFYLAEKQIPKLAPLMAKMDELRESGAVATTTVDGEFHLTSFLSQGKF</sequence>
<evidence type="ECO:0000313" key="9">
    <source>
        <dbReference type="Proteomes" id="UP001372834"/>
    </source>
</evidence>
<dbReference type="InterPro" id="IPR045110">
    <property type="entry name" value="XMAP215"/>
</dbReference>
<evidence type="ECO:0000256" key="4">
    <source>
        <dbReference type="ARBA" id="ARBA00023212"/>
    </source>
</evidence>
<dbReference type="GO" id="GO:0007051">
    <property type="term" value="P:spindle organization"/>
    <property type="evidence" value="ECO:0007669"/>
    <property type="project" value="InterPro"/>
</dbReference>
<evidence type="ECO:0000256" key="6">
    <source>
        <dbReference type="PROSITE-ProRule" id="PRU00103"/>
    </source>
</evidence>
<evidence type="ECO:0000256" key="5">
    <source>
        <dbReference type="ARBA" id="ARBA00025722"/>
    </source>
</evidence>
<evidence type="ECO:0000256" key="1">
    <source>
        <dbReference type="ARBA" id="ARBA00004245"/>
    </source>
</evidence>
<evidence type="ECO:0000313" key="8">
    <source>
        <dbReference type="EMBL" id="KAK6634535.1"/>
    </source>
</evidence>
<keyword evidence="2" id="KW-0963">Cytoplasm</keyword>
<accession>A0AAN8PIY4</accession>